<evidence type="ECO:0000313" key="3">
    <source>
        <dbReference type="Proteomes" id="UP001166286"/>
    </source>
</evidence>
<organism evidence="2 3">
    <name type="scientific">Cladonia borealis</name>
    <dbReference type="NCBI Taxonomy" id="184061"/>
    <lineage>
        <taxon>Eukaryota</taxon>
        <taxon>Fungi</taxon>
        <taxon>Dikarya</taxon>
        <taxon>Ascomycota</taxon>
        <taxon>Pezizomycotina</taxon>
        <taxon>Lecanoromycetes</taxon>
        <taxon>OSLEUM clade</taxon>
        <taxon>Lecanoromycetidae</taxon>
        <taxon>Lecanorales</taxon>
        <taxon>Lecanorineae</taxon>
        <taxon>Cladoniaceae</taxon>
        <taxon>Cladonia</taxon>
    </lineage>
</organism>
<accession>A0AA39UYP7</accession>
<reference evidence="2" key="1">
    <citation type="submission" date="2023-03" db="EMBL/GenBank/DDBJ databases">
        <title>Complete genome of Cladonia borealis.</title>
        <authorList>
            <person name="Park H."/>
        </authorList>
    </citation>
    <scope>NUCLEOTIDE SEQUENCE</scope>
    <source>
        <strain evidence="2">ANT050790</strain>
    </source>
</reference>
<keyword evidence="3" id="KW-1185">Reference proteome</keyword>
<evidence type="ECO:0000313" key="2">
    <source>
        <dbReference type="EMBL" id="KAK0508782.1"/>
    </source>
</evidence>
<dbReference type="SUPFAM" id="SSF53335">
    <property type="entry name" value="S-adenosyl-L-methionine-dependent methyltransferases"/>
    <property type="match status" value="2"/>
</dbReference>
<dbReference type="AlphaFoldDB" id="A0AA39UYP7"/>
<protein>
    <recommendedName>
        <fullName evidence="4">Methyltransferase domain-containing protein</fullName>
    </recommendedName>
</protein>
<sequence length="394" mass="44633">MSSGISPSQVGAYVAVGLTIFLSSTFFKWISKGTLGDEPRKKKIYGLHHAILNINVPPKTMWMNMGYWERDSDLPKACSRLLKEVLKAADLIDEDGYRTGRWPIKLVDLGFGCGDQTIEIAKNYPTLASSYIGLTIDPKQYNFARQRLSSLQLPQDPSLTTDTPSNHPDQEEQAKLDKYSNHQTDLLQQRLENHAKEVNGAEKSINLFCADAAQPAKWTNELKEAITPNLAKQLRENSQKPSLSILRKQETWILGLDTLYHFSPSRQPIFNHVYQKLQASIMAFDLIFGDGTTLVERTCMRIIALIMGCPMGNFVTAIEYREQLLMAGYEEDKIEINDISECVFKGLADYLKKRDEELQVYLGRGLGAYKVFGWVLRWWSRSGIVRGCIIVAKI</sequence>
<comment type="caution">
    <text evidence="2">The sequence shown here is derived from an EMBL/GenBank/DDBJ whole genome shotgun (WGS) entry which is preliminary data.</text>
</comment>
<dbReference type="Gene3D" id="3.40.50.150">
    <property type="entry name" value="Vaccinia Virus protein VP39"/>
    <property type="match status" value="1"/>
</dbReference>
<evidence type="ECO:0008006" key="4">
    <source>
        <dbReference type="Google" id="ProtNLM"/>
    </source>
</evidence>
<dbReference type="Proteomes" id="UP001166286">
    <property type="component" value="Unassembled WGS sequence"/>
</dbReference>
<name>A0AA39UYP7_9LECA</name>
<dbReference type="EMBL" id="JAFEKC020000020">
    <property type="protein sequence ID" value="KAK0508782.1"/>
    <property type="molecule type" value="Genomic_DNA"/>
</dbReference>
<proteinExistence type="predicted"/>
<gene>
    <name evidence="2" type="ORF">JMJ35_009058</name>
</gene>
<dbReference type="InterPro" id="IPR029063">
    <property type="entry name" value="SAM-dependent_MTases_sf"/>
</dbReference>
<evidence type="ECO:0000256" key="1">
    <source>
        <dbReference type="SAM" id="MobiDB-lite"/>
    </source>
</evidence>
<feature type="region of interest" description="Disordered" evidence="1">
    <location>
        <begin position="152"/>
        <end position="175"/>
    </location>
</feature>